<feature type="coiled-coil region" evidence="1">
    <location>
        <begin position="78"/>
        <end position="112"/>
    </location>
</feature>
<evidence type="ECO:0000256" key="1">
    <source>
        <dbReference type="SAM" id="Coils"/>
    </source>
</evidence>
<keyword evidence="1" id="KW-0175">Coiled coil</keyword>
<dbReference type="GO" id="GO:0016787">
    <property type="term" value="F:hydrolase activity"/>
    <property type="evidence" value="ECO:0007669"/>
    <property type="project" value="UniProtKB-KW"/>
</dbReference>
<keyword evidence="3" id="KW-0378">Hydrolase</keyword>
<dbReference type="RefSeq" id="WP_074259225.1">
    <property type="nucleotide sequence ID" value="NZ_FSRJ01000001.1"/>
</dbReference>
<sequence>MTGQTWSDDDPGAGSVADIRAYAWSLWALVIVLRTGGATALNSAIQLAADGWNGKTADAVRGAMATLQPEPDLLASRLEHETNVLQRYATDLEEIQARVRSVRARRDEAQAKVWFLDSQVSSLPTPTVLLTPGEGAEQERLRADLSEAEDSLSTATREWAAIVEARLIADTVCRSGLSGAAARGGVAASTGTAGGSTPLLQRLAQLTPMELLTLARTHPELLEQLRTSPPEASDVAEWWAGLGGEYDDAGSYIPSALQSALIAAAPGVIGNLGGVAYGARDQANRIWLAAQIAEAEAAVDLAGALDPGPGAAGQPMNQFHLAAEGARTRLTALENIDAAVNGTRDEVQRQLIGLTADVPPLAQVSIGNLDLAENVSFLVPGMGTTTTDGVVGWARAGQNLYDMQLSVESGTRHAVIAWIGYETPPVPDTENMNFGVLMGDYARAGGERLNVDIDAYNAVSGTRETQLNVVAHSYGTTTAADALAAADQGVDAFVMIGSAGIEPSIESVHDLHAELVFAGQARDVAPKLEAGLGDEWAWTGREGSHRLNPMDESFGATRFGTNGVPGSPDLNATTAHDPMVRGDGYGYLESNSESLMNIALATTQQSADLTLHVPPELTPFQRGLVTPAFPGGVPILVSPTELGGAK</sequence>
<dbReference type="AlphaFoldDB" id="A0A1N6E4W0"/>
<dbReference type="OrthoDB" id="3259161at2"/>
<dbReference type="EMBL" id="FSRJ01000001">
    <property type="protein sequence ID" value="SIN78013.1"/>
    <property type="molecule type" value="Genomic_DNA"/>
</dbReference>
<accession>A0A1N6E4W0</accession>
<keyword evidence="4" id="KW-1185">Reference proteome</keyword>
<dbReference type="Pfam" id="PF06259">
    <property type="entry name" value="Abhydrolase_8"/>
    <property type="match status" value="1"/>
</dbReference>
<evidence type="ECO:0000313" key="4">
    <source>
        <dbReference type="Proteomes" id="UP000184699"/>
    </source>
</evidence>
<reference evidence="4" key="1">
    <citation type="submission" date="2016-11" db="EMBL/GenBank/DDBJ databases">
        <authorList>
            <person name="Varghese N."/>
            <person name="Submissions S."/>
        </authorList>
    </citation>
    <scope>NUCLEOTIDE SEQUENCE [LARGE SCALE GENOMIC DNA]</scope>
    <source>
        <strain evidence="4">DSM 8595</strain>
    </source>
</reference>
<organism evidence="3 4">
    <name type="scientific">Agromyces cerinus subsp. cerinus</name>
    <dbReference type="NCBI Taxonomy" id="232089"/>
    <lineage>
        <taxon>Bacteria</taxon>
        <taxon>Bacillati</taxon>
        <taxon>Actinomycetota</taxon>
        <taxon>Actinomycetes</taxon>
        <taxon>Micrococcales</taxon>
        <taxon>Microbacteriaceae</taxon>
        <taxon>Agromyces</taxon>
    </lineage>
</organism>
<dbReference type="STRING" id="232089.SAMN05443544_1084"/>
<protein>
    <submittedName>
        <fullName evidence="3">Alpha/beta hydrolase</fullName>
    </submittedName>
</protein>
<proteinExistence type="predicted"/>
<dbReference type="InterPro" id="IPR029058">
    <property type="entry name" value="AB_hydrolase_fold"/>
</dbReference>
<evidence type="ECO:0000259" key="2">
    <source>
        <dbReference type="Pfam" id="PF06259"/>
    </source>
</evidence>
<dbReference type="InterPro" id="IPR010427">
    <property type="entry name" value="DUF1023"/>
</dbReference>
<gene>
    <name evidence="3" type="ORF">SAMN05443544_1084</name>
</gene>
<dbReference type="Proteomes" id="UP000184699">
    <property type="component" value="Unassembled WGS sequence"/>
</dbReference>
<name>A0A1N6E4W0_9MICO</name>
<evidence type="ECO:0000313" key="3">
    <source>
        <dbReference type="EMBL" id="SIN78013.1"/>
    </source>
</evidence>
<dbReference type="Gene3D" id="3.40.50.1820">
    <property type="entry name" value="alpha/beta hydrolase"/>
    <property type="match status" value="1"/>
</dbReference>
<feature type="domain" description="DUF1023" evidence="2">
    <location>
        <begin position="361"/>
        <end position="522"/>
    </location>
</feature>